<gene>
    <name evidence="3" type="ORF">D0866_13063</name>
    <name evidence="2" type="ORF">D0868_04605</name>
</gene>
<evidence type="ECO:0000313" key="3">
    <source>
        <dbReference type="EMBL" id="RMY18805.1"/>
    </source>
</evidence>
<dbReference type="InterPro" id="IPR022234">
    <property type="entry name" value="DUF3759"/>
</dbReference>
<reference evidence="4 5" key="1">
    <citation type="journal article" date="2018" name="BMC Genomics">
        <title>Genomic evidence for intraspecific hybridization in a clonal and extremely halotolerant yeast.</title>
        <authorList>
            <person name="Gostincar C."/>
            <person name="Stajich J.E."/>
            <person name="Zupancic J."/>
            <person name="Zalar P."/>
            <person name="Gunde-Cimerman N."/>
        </authorList>
    </citation>
    <scope>NUCLEOTIDE SEQUENCE [LARGE SCALE GENOMIC DNA]</scope>
    <source>
        <strain evidence="3 4">EXF-6651</strain>
        <strain evidence="2 5">EXF-6654</strain>
    </source>
</reference>
<dbReference type="Proteomes" id="UP000282582">
    <property type="component" value="Unassembled WGS sequence"/>
</dbReference>
<proteinExistence type="predicted"/>
<evidence type="ECO:0000313" key="4">
    <source>
        <dbReference type="Proteomes" id="UP000276864"/>
    </source>
</evidence>
<evidence type="ECO:0000256" key="1">
    <source>
        <dbReference type="SAM" id="MobiDB-lite"/>
    </source>
</evidence>
<comment type="caution">
    <text evidence="3">The sequence shown here is derived from an EMBL/GenBank/DDBJ whole genome shotgun (WGS) entry which is preliminary data.</text>
</comment>
<dbReference type="PANTHER" id="PTHR37450:SF1">
    <property type="entry name" value="CIPC PROTEIN"/>
    <property type="match status" value="1"/>
</dbReference>
<feature type="region of interest" description="Disordered" evidence="1">
    <location>
        <begin position="200"/>
        <end position="224"/>
    </location>
</feature>
<name>A0A3M6ZU55_HORWE</name>
<accession>A0A3M6ZU55</accession>
<evidence type="ECO:0000313" key="5">
    <source>
        <dbReference type="Proteomes" id="UP000282582"/>
    </source>
</evidence>
<dbReference type="EMBL" id="QWIM01002038">
    <property type="protein sequence ID" value="RMY18805.1"/>
    <property type="molecule type" value="Genomic_DNA"/>
</dbReference>
<sequence length="224" mass="25774">MRKHGLLTPLVDRHCPACIRMLVSGDHVLRGQGSADTHVLIYIRFIELSGFILSSSTSTSVPHFCLARRFQTAQRLQPTTHQDNLQSKQIRKMFGWGEGQDHYDRVYNQDQGDEHEGKFSHELLAGGAAFGAMKLFEDQQRREGKQVNHAFAKELIAGIAGGEVDKLCETKGADYIDRERAKHEARRRAEAMYDQHYGQYDEYNPNYQEPPRHLRESFNDRQGW</sequence>
<dbReference type="AlphaFoldDB" id="A0A3M6ZU55"/>
<dbReference type="Pfam" id="PF12585">
    <property type="entry name" value="DUF3759"/>
    <property type="match status" value="1"/>
</dbReference>
<feature type="compositionally biased region" description="Basic and acidic residues" evidence="1">
    <location>
        <begin position="210"/>
        <end position="224"/>
    </location>
</feature>
<dbReference type="VEuPathDB" id="FungiDB:BTJ68_08810"/>
<evidence type="ECO:0000313" key="2">
    <source>
        <dbReference type="EMBL" id="RMY08787.1"/>
    </source>
</evidence>
<dbReference type="PANTHER" id="PTHR37450">
    <property type="entry name" value="CIPC PROTEIN"/>
    <property type="match status" value="1"/>
</dbReference>
<protein>
    <recommendedName>
        <fullName evidence="6">CipC-like antibiotic response protein</fullName>
    </recommendedName>
</protein>
<organism evidence="3 4">
    <name type="scientific">Hortaea werneckii</name>
    <name type="common">Black yeast</name>
    <name type="synonym">Cladosporium werneckii</name>
    <dbReference type="NCBI Taxonomy" id="91943"/>
    <lineage>
        <taxon>Eukaryota</taxon>
        <taxon>Fungi</taxon>
        <taxon>Dikarya</taxon>
        <taxon>Ascomycota</taxon>
        <taxon>Pezizomycotina</taxon>
        <taxon>Dothideomycetes</taxon>
        <taxon>Dothideomycetidae</taxon>
        <taxon>Mycosphaerellales</taxon>
        <taxon>Teratosphaeriaceae</taxon>
        <taxon>Hortaea</taxon>
    </lineage>
</organism>
<evidence type="ECO:0008006" key="6">
    <source>
        <dbReference type="Google" id="ProtNLM"/>
    </source>
</evidence>
<dbReference type="EMBL" id="QWIK01000296">
    <property type="protein sequence ID" value="RMY08787.1"/>
    <property type="molecule type" value="Genomic_DNA"/>
</dbReference>
<dbReference type="Proteomes" id="UP000276864">
    <property type="component" value="Unassembled WGS sequence"/>
</dbReference>